<proteinExistence type="predicted"/>
<evidence type="ECO:0000313" key="3">
    <source>
        <dbReference type="Proteomes" id="UP001165498"/>
    </source>
</evidence>
<name>A0ABT1QU36_9GAMM</name>
<accession>A0ABT1QU36</accession>
<sequence>MSLRARPAAAALLSLLAASAATADPLALAPAFDQIYSVDLATGKATLVGPTGAYAGLPVLIKGLAFSPDGRLLGASDNTKTLFQIDYRRATTAPVGSLGLAGQGDPARFDAMDLSYAVTCDGSAWLASGVNRKLWRVDPNTGMTSLVGSTGVRLTGLAARGRELFGTGDYENPSLFKVDTATGAVTTVGSFNLPAATANKISSVWPAFDPNGTLWAAVSYIPPPPPAANPFPPDWSDLARIDASSGFMSILGPITGPEDLRGVPLFGLAIAPPQACPRGTPDPQPVPAGSPPLNLLLGGLLALGAWFGLRRRVLR</sequence>
<reference evidence="2" key="1">
    <citation type="submission" date="2022-07" db="EMBL/GenBank/DDBJ databases">
        <title>Tahibacter sp., a new gammaproteobacterium isolated from the silt sample collected at pig farm.</title>
        <authorList>
            <person name="Chen H."/>
        </authorList>
    </citation>
    <scope>NUCLEOTIDE SEQUENCE</scope>
    <source>
        <strain evidence="2">P2K</strain>
    </source>
</reference>
<gene>
    <name evidence="2" type="ORF">NM961_13730</name>
</gene>
<protein>
    <recommendedName>
        <fullName evidence="4">Secreted protein with PEP-CTERM sorting signal</fullName>
    </recommendedName>
</protein>
<dbReference type="Proteomes" id="UP001165498">
    <property type="component" value="Unassembled WGS sequence"/>
</dbReference>
<evidence type="ECO:0000256" key="1">
    <source>
        <dbReference type="SAM" id="SignalP"/>
    </source>
</evidence>
<feature type="signal peptide" evidence="1">
    <location>
        <begin position="1"/>
        <end position="23"/>
    </location>
</feature>
<dbReference type="EMBL" id="JANFQO010000012">
    <property type="protein sequence ID" value="MCQ4165776.1"/>
    <property type="molecule type" value="Genomic_DNA"/>
</dbReference>
<evidence type="ECO:0000313" key="2">
    <source>
        <dbReference type="EMBL" id="MCQ4165776.1"/>
    </source>
</evidence>
<keyword evidence="1" id="KW-0732">Signal</keyword>
<evidence type="ECO:0008006" key="4">
    <source>
        <dbReference type="Google" id="ProtNLM"/>
    </source>
</evidence>
<dbReference type="InterPro" id="IPR015943">
    <property type="entry name" value="WD40/YVTN_repeat-like_dom_sf"/>
</dbReference>
<organism evidence="2 3">
    <name type="scientific">Tahibacter harae</name>
    <dbReference type="NCBI Taxonomy" id="2963937"/>
    <lineage>
        <taxon>Bacteria</taxon>
        <taxon>Pseudomonadati</taxon>
        <taxon>Pseudomonadota</taxon>
        <taxon>Gammaproteobacteria</taxon>
        <taxon>Lysobacterales</taxon>
        <taxon>Rhodanobacteraceae</taxon>
        <taxon>Tahibacter</taxon>
    </lineage>
</organism>
<feature type="chain" id="PRO_5045605752" description="Secreted protein with PEP-CTERM sorting signal" evidence="1">
    <location>
        <begin position="24"/>
        <end position="315"/>
    </location>
</feature>
<dbReference type="RefSeq" id="WP_255914966.1">
    <property type="nucleotide sequence ID" value="NZ_JANFQO010000012.1"/>
</dbReference>
<keyword evidence="3" id="KW-1185">Reference proteome</keyword>
<dbReference type="SUPFAM" id="SSF101898">
    <property type="entry name" value="NHL repeat"/>
    <property type="match status" value="1"/>
</dbReference>
<dbReference type="Gene3D" id="2.130.10.10">
    <property type="entry name" value="YVTN repeat-like/Quinoprotein amine dehydrogenase"/>
    <property type="match status" value="1"/>
</dbReference>
<comment type="caution">
    <text evidence="2">The sequence shown here is derived from an EMBL/GenBank/DDBJ whole genome shotgun (WGS) entry which is preliminary data.</text>
</comment>